<keyword evidence="2" id="KW-1185">Reference proteome</keyword>
<comment type="caution">
    <text evidence="1">The sequence shown here is derived from an EMBL/GenBank/DDBJ whole genome shotgun (WGS) entry which is preliminary data.</text>
</comment>
<dbReference type="PROSITE" id="PS51257">
    <property type="entry name" value="PROKAR_LIPOPROTEIN"/>
    <property type="match status" value="1"/>
</dbReference>
<proteinExistence type="predicted"/>
<dbReference type="AlphaFoldDB" id="A0A5D3B9H9"/>
<evidence type="ECO:0000313" key="2">
    <source>
        <dbReference type="Proteomes" id="UP000322245"/>
    </source>
</evidence>
<protein>
    <submittedName>
        <fullName evidence="1">Uncharacterized protein</fullName>
    </submittedName>
</protein>
<gene>
    <name evidence="1" type="ORF">B9479_000322</name>
</gene>
<dbReference type="EMBL" id="NIDF01000002">
    <property type="protein sequence ID" value="TYJ58890.1"/>
    <property type="molecule type" value="Genomic_DNA"/>
</dbReference>
<organism evidence="1 2">
    <name type="scientific">Cryptococcus floricola</name>
    <dbReference type="NCBI Taxonomy" id="2591691"/>
    <lineage>
        <taxon>Eukaryota</taxon>
        <taxon>Fungi</taxon>
        <taxon>Dikarya</taxon>
        <taxon>Basidiomycota</taxon>
        <taxon>Agaricomycotina</taxon>
        <taxon>Tremellomycetes</taxon>
        <taxon>Tremellales</taxon>
        <taxon>Cryptococcaceae</taxon>
        <taxon>Cryptococcus</taxon>
    </lineage>
</organism>
<accession>A0A5D3B9H9</accession>
<evidence type="ECO:0000313" key="1">
    <source>
        <dbReference type="EMBL" id="TYJ58890.1"/>
    </source>
</evidence>
<reference evidence="1 2" key="1">
    <citation type="submission" date="2017-05" db="EMBL/GenBank/DDBJ databases">
        <title>The Genome Sequence of Tsuchiyaea wingfieldii DSM 27421.</title>
        <authorList>
            <person name="Cuomo C."/>
            <person name="Passer A."/>
            <person name="Billmyre B."/>
            <person name="Heitman J."/>
        </authorList>
    </citation>
    <scope>NUCLEOTIDE SEQUENCE [LARGE SCALE GENOMIC DNA]</scope>
    <source>
        <strain evidence="1 2">DSM 27421</strain>
    </source>
</reference>
<dbReference type="Proteomes" id="UP000322245">
    <property type="component" value="Unassembled WGS sequence"/>
</dbReference>
<sequence length="185" mass="20009">MSVIHLRHSVNQSKMKHTLSNTVFFGLMGTACQALTITFPVATVGEPGWWSKGSHLIRWEDYDASKTLDISLTYPNSTSKQTILNDIPADQGVAVFTSPHHLDDGDYLISFSVKPDGEDEASDFSVWHGIEPPLDEDVKWSVYGQGEDDTGGSGDESAAPPGISKGMIPYVLSFAGLALGVDAFF</sequence>
<name>A0A5D3B9H9_9TREE</name>